<dbReference type="AlphaFoldDB" id="A0A4Y6PXX8"/>
<dbReference type="SUPFAM" id="SSF53335">
    <property type="entry name" value="S-adenosyl-L-methionine-dependent methyltransferases"/>
    <property type="match status" value="1"/>
</dbReference>
<gene>
    <name evidence="4" type="primary">egtD</name>
    <name evidence="4" type="ORF">FIV42_19475</name>
</gene>
<dbReference type="NCBIfam" id="TIGR03438">
    <property type="entry name" value="egtD_ergothio"/>
    <property type="match status" value="1"/>
</dbReference>
<accession>A0A4Y6PXX8</accession>
<keyword evidence="1 4" id="KW-0489">Methyltransferase</keyword>
<dbReference type="GO" id="GO:0052706">
    <property type="term" value="F:L-histidine N(alpha)-methyltransferase activity"/>
    <property type="evidence" value="ECO:0007669"/>
    <property type="project" value="UniProtKB-EC"/>
</dbReference>
<dbReference type="OrthoDB" id="5289726at2"/>
<accession>A0A5B8YEK1</accession>
<dbReference type="PANTHER" id="PTHR43397">
    <property type="entry name" value="ERGOTHIONEINE BIOSYNTHESIS PROTEIN 1"/>
    <property type="match status" value="1"/>
</dbReference>
<dbReference type="InterPro" id="IPR029063">
    <property type="entry name" value="SAM-dependent_MTases_sf"/>
</dbReference>
<dbReference type="InterPro" id="IPR019257">
    <property type="entry name" value="MeTrfase_dom"/>
</dbReference>
<evidence type="ECO:0000313" key="4">
    <source>
        <dbReference type="EMBL" id="QDG52847.1"/>
    </source>
</evidence>
<dbReference type="Gene3D" id="3.40.50.150">
    <property type="entry name" value="Vaccinia Virus protein VP39"/>
    <property type="match status" value="1"/>
</dbReference>
<proteinExistence type="predicted"/>
<dbReference type="EMBL" id="CP041186">
    <property type="protein sequence ID" value="QDG52847.1"/>
    <property type="molecule type" value="Genomic_DNA"/>
</dbReference>
<name>A0A4Y6PXX8_PERCE</name>
<dbReference type="Pfam" id="PF10017">
    <property type="entry name" value="Methyltransf_33"/>
    <property type="match status" value="1"/>
</dbReference>
<feature type="domain" description="Histidine-specific methyltransferase SAM-dependent" evidence="3">
    <location>
        <begin position="17"/>
        <end position="316"/>
    </location>
</feature>
<evidence type="ECO:0000313" key="5">
    <source>
        <dbReference type="Proteomes" id="UP000315995"/>
    </source>
</evidence>
<dbReference type="InterPro" id="IPR035094">
    <property type="entry name" value="EgtD"/>
</dbReference>
<reference evidence="4 5" key="1">
    <citation type="submission" date="2019-06" db="EMBL/GenBank/DDBJ databases">
        <title>Persicimonas caeni gen. nov., sp. nov., a predatory bacterium isolated from solar saltern.</title>
        <authorList>
            <person name="Wang S."/>
        </authorList>
    </citation>
    <scope>NUCLEOTIDE SEQUENCE [LARGE SCALE GENOMIC DNA]</scope>
    <source>
        <strain evidence="4 5">YN101</strain>
    </source>
</reference>
<evidence type="ECO:0000256" key="1">
    <source>
        <dbReference type="ARBA" id="ARBA00022603"/>
    </source>
</evidence>
<organism evidence="4 5">
    <name type="scientific">Persicimonas caeni</name>
    <dbReference type="NCBI Taxonomy" id="2292766"/>
    <lineage>
        <taxon>Bacteria</taxon>
        <taxon>Deltaproteobacteria</taxon>
        <taxon>Bradymonadales</taxon>
        <taxon>Bradymonadaceae</taxon>
        <taxon>Persicimonas</taxon>
    </lineage>
</organism>
<protein>
    <submittedName>
        <fullName evidence="4">L-histidine N(Alpha)-methyltransferase</fullName>
        <ecNumber evidence="4">2.1.1.44</ecNumber>
    </submittedName>
</protein>
<keyword evidence="5" id="KW-1185">Reference proteome</keyword>
<dbReference type="PIRSF" id="PIRSF018005">
    <property type="entry name" value="UCP018005"/>
    <property type="match status" value="1"/>
</dbReference>
<dbReference type="GO" id="GO:0032259">
    <property type="term" value="P:methylation"/>
    <property type="evidence" value="ECO:0007669"/>
    <property type="project" value="UniProtKB-KW"/>
</dbReference>
<dbReference type="RefSeq" id="WP_141199308.1">
    <property type="nucleotide sequence ID" value="NZ_CP041186.1"/>
</dbReference>
<evidence type="ECO:0000259" key="3">
    <source>
        <dbReference type="Pfam" id="PF10017"/>
    </source>
</evidence>
<sequence>MERTATSADSAAPTFLSEALAGLTKPRKTLPCKYFYDARGSQLFEEICGLDEYYPTRTELGIMEEHVDGMADAVGPDVRLVELGAGSGRKTRLLLDALDGPAAYLPVEISQAALDGCARRLREAFPDLEVLSVCADYTRRVDLPRPQTAYEGTAAYFPGSTIGNFEPDEARTFLNRVARLVGEGGGLLIGVDLQKERDVLEDAYNDARGVTAAFNLNLLERINRELDGDFDLDAFHHRARWNPDEGRIEMHLVSRRPQQVNLADEAIDFDEGEYITTEYSYKYTEESFEALAQSAGFEAKQVWTDDREWFSVWYLEA</sequence>
<dbReference type="Proteomes" id="UP000315995">
    <property type="component" value="Chromosome"/>
</dbReference>
<dbReference type="InterPro" id="IPR017804">
    <property type="entry name" value="MeTrfase_EgtD-like"/>
</dbReference>
<dbReference type="InterPro" id="IPR051128">
    <property type="entry name" value="EgtD_Methyltrsf_superfamily"/>
</dbReference>
<dbReference type="PANTHER" id="PTHR43397:SF1">
    <property type="entry name" value="ERGOTHIONEINE BIOSYNTHESIS PROTEIN 1"/>
    <property type="match status" value="1"/>
</dbReference>
<evidence type="ECO:0000256" key="2">
    <source>
        <dbReference type="ARBA" id="ARBA00022679"/>
    </source>
</evidence>
<keyword evidence="2 4" id="KW-0808">Transferase</keyword>
<dbReference type="EC" id="2.1.1.44" evidence="4"/>